<keyword evidence="2" id="KW-1185">Reference proteome</keyword>
<dbReference type="AlphaFoldDB" id="A0A7K1SQF1"/>
<reference evidence="1 2" key="1">
    <citation type="submission" date="2019-12" db="EMBL/GenBank/DDBJ databases">
        <title>Spirosoma sp. HMF4905 genome sequencing and assembly.</title>
        <authorList>
            <person name="Kang H."/>
            <person name="Cha I."/>
            <person name="Kim H."/>
            <person name="Joh K."/>
        </authorList>
    </citation>
    <scope>NUCLEOTIDE SEQUENCE [LARGE SCALE GENOMIC DNA]</scope>
    <source>
        <strain evidence="1 2">HMF4905</strain>
    </source>
</reference>
<evidence type="ECO:0000313" key="1">
    <source>
        <dbReference type="EMBL" id="MVM36007.1"/>
    </source>
</evidence>
<organism evidence="1 2">
    <name type="scientific">Spirosoma arboris</name>
    <dbReference type="NCBI Taxonomy" id="2682092"/>
    <lineage>
        <taxon>Bacteria</taxon>
        <taxon>Pseudomonadati</taxon>
        <taxon>Bacteroidota</taxon>
        <taxon>Cytophagia</taxon>
        <taxon>Cytophagales</taxon>
        <taxon>Cytophagaceae</taxon>
        <taxon>Spirosoma</taxon>
    </lineage>
</organism>
<evidence type="ECO:0000313" key="2">
    <source>
        <dbReference type="Proteomes" id="UP000436006"/>
    </source>
</evidence>
<sequence>MLTDLDQSDDEETPEFERITDPIINRYAKQLHELTWALTQETEHYPLNRAQVNQFIDTLTTLRALLVFAHDLERLDGVLRMNFPDVYYNHTANLVSMLTDIPLSTKN</sequence>
<name>A0A7K1SQF1_9BACT</name>
<proteinExistence type="predicted"/>
<accession>A0A7K1SQF1</accession>
<protein>
    <submittedName>
        <fullName evidence="1">Uncharacterized protein</fullName>
    </submittedName>
</protein>
<dbReference type="EMBL" id="WPIN01000029">
    <property type="protein sequence ID" value="MVM36007.1"/>
    <property type="molecule type" value="Genomic_DNA"/>
</dbReference>
<gene>
    <name evidence="1" type="ORF">GO755_38695</name>
</gene>
<dbReference type="Proteomes" id="UP000436006">
    <property type="component" value="Unassembled WGS sequence"/>
</dbReference>
<dbReference type="RefSeq" id="WP_157590805.1">
    <property type="nucleotide sequence ID" value="NZ_WPIN01000029.1"/>
</dbReference>
<comment type="caution">
    <text evidence="1">The sequence shown here is derived from an EMBL/GenBank/DDBJ whole genome shotgun (WGS) entry which is preliminary data.</text>
</comment>